<proteinExistence type="predicted"/>
<name>A0ABY8L1A7_9FLAO</name>
<dbReference type="RefSeq" id="WP_279651121.1">
    <property type="nucleotide sequence ID" value="NZ_CP122539.1"/>
</dbReference>
<reference evidence="1 2" key="1">
    <citation type="submission" date="2023-04" db="EMBL/GenBank/DDBJ databases">
        <title>Tenacibaculum tangerinum sp. nov., isolated from sea tidal flat of South Korea.</title>
        <authorList>
            <person name="Lee S.H."/>
            <person name="Kim J.-J."/>
        </authorList>
    </citation>
    <scope>NUCLEOTIDE SEQUENCE [LARGE SCALE GENOMIC DNA]</scope>
    <source>
        <strain evidence="1 2">GRR-S3-23</strain>
    </source>
</reference>
<evidence type="ECO:0000313" key="2">
    <source>
        <dbReference type="Proteomes" id="UP001232001"/>
    </source>
</evidence>
<accession>A0ABY8L1A7</accession>
<dbReference type="EMBL" id="CP122539">
    <property type="protein sequence ID" value="WGH75234.1"/>
    <property type="molecule type" value="Genomic_DNA"/>
</dbReference>
<sequence>MELLVKKIELKIEDLENLPLFFKVIYFNEMSDLEDENKLMKFNKSLNAIQMRHYEPSRVICNSINTNYFKPNQDEL</sequence>
<keyword evidence="2" id="KW-1185">Reference proteome</keyword>
<organism evidence="1 2">
    <name type="scientific">Tenacibaculum tangerinum</name>
    <dbReference type="NCBI Taxonomy" id="3038772"/>
    <lineage>
        <taxon>Bacteria</taxon>
        <taxon>Pseudomonadati</taxon>
        <taxon>Bacteroidota</taxon>
        <taxon>Flavobacteriia</taxon>
        <taxon>Flavobacteriales</taxon>
        <taxon>Flavobacteriaceae</taxon>
        <taxon>Tenacibaculum</taxon>
    </lineage>
</organism>
<evidence type="ECO:0000313" key="1">
    <source>
        <dbReference type="EMBL" id="WGH75234.1"/>
    </source>
</evidence>
<protein>
    <submittedName>
        <fullName evidence="1">Uncharacterized protein</fullName>
    </submittedName>
</protein>
<dbReference type="Proteomes" id="UP001232001">
    <property type="component" value="Chromosome"/>
</dbReference>
<gene>
    <name evidence="1" type="ORF">P8625_14330</name>
</gene>